<dbReference type="SMART" id="SM01217">
    <property type="entry name" value="Fn3_like"/>
    <property type="match status" value="1"/>
</dbReference>
<proteinExistence type="inferred from homology"/>
<dbReference type="PRINTS" id="PR00133">
    <property type="entry name" value="GLHYDRLASE3"/>
</dbReference>
<name>A0A437KRB6_9FLAO</name>
<dbReference type="Gene3D" id="2.60.40.10">
    <property type="entry name" value="Immunoglobulins"/>
    <property type="match status" value="1"/>
</dbReference>
<dbReference type="PANTHER" id="PTHR42721:SF3">
    <property type="entry name" value="BETA-D-XYLOSIDASE 5-RELATED"/>
    <property type="match status" value="1"/>
</dbReference>
<dbReference type="InterPro" id="IPR037524">
    <property type="entry name" value="PA14/GLEYA"/>
</dbReference>
<dbReference type="Proteomes" id="UP000285211">
    <property type="component" value="Unassembled WGS sequence"/>
</dbReference>
<evidence type="ECO:0000256" key="1">
    <source>
        <dbReference type="ARBA" id="ARBA00005336"/>
    </source>
</evidence>
<dbReference type="Pfam" id="PF01915">
    <property type="entry name" value="Glyco_hydro_3_C"/>
    <property type="match status" value="1"/>
</dbReference>
<dbReference type="PANTHER" id="PTHR42721">
    <property type="entry name" value="SUGAR HYDROLASE-RELATED"/>
    <property type="match status" value="1"/>
</dbReference>
<dbReference type="GO" id="GO:0008422">
    <property type="term" value="F:beta-glucosidase activity"/>
    <property type="evidence" value="ECO:0007669"/>
    <property type="project" value="UniProtKB-ARBA"/>
</dbReference>
<dbReference type="InterPro" id="IPR001764">
    <property type="entry name" value="Glyco_hydro_3_N"/>
</dbReference>
<dbReference type="InterPro" id="IPR011658">
    <property type="entry name" value="PA14_dom"/>
</dbReference>
<keyword evidence="2 4" id="KW-0732">Signal</keyword>
<comment type="similarity">
    <text evidence="1">Belongs to the glycosyl hydrolase 3 family.</text>
</comment>
<dbReference type="PROSITE" id="PS51820">
    <property type="entry name" value="PA14"/>
    <property type="match status" value="1"/>
</dbReference>
<evidence type="ECO:0000256" key="4">
    <source>
        <dbReference type="SAM" id="SignalP"/>
    </source>
</evidence>
<dbReference type="GO" id="GO:0046556">
    <property type="term" value="F:alpha-L-arabinofuranosidase activity"/>
    <property type="evidence" value="ECO:0007669"/>
    <property type="project" value="TreeGrafter"/>
</dbReference>
<feature type="chain" id="PRO_5019512663" evidence="4">
    <location>
        <begin position="21"/>
        <end position="871"/>
    </location>
</feature>
<dbReference type="Gene3D" id="3.20.20.300">
    <property type="entry name" value="Glycoside hydrolase, family 3, N-terminal domain"/>
    <property type="match status" value="1"/>
</dbReference>
<dbReference type="OrthoDB" id="9805821at2"/>
<evidence type="ECO:0000256" key="2">
    <source>
        <dbReference type="ARBA" id="ARBA00022729"/>
    </source>
</evidence>
<feature type="domain" description="PA14" evidence="5">
    <location>
        <begin position="457"/>
        <end position="597"/>
    </location>
</feature>
<evidence type="ECO:0000313" key="7">
    <source>
        <dbReference type="Proteomes" id="UP000285211"/>
    </source>
</evidence>
<dbReference type="SUPFAM" id="SSF51445">
    <property type="entry name" value="(Trans)glycosidases"/>
    <property type="match status" value="1"/>
</dbReference>
<dbReference type="RefSeq" id="WP_128196221.1">
    <property type="nucleotide sequence ID" value="NZ_SACJ01000008.1"/>
</dbReference>
<dbReference type="GO" id="GO:0031222">
    <property type="term" value="P:arabinan catabolic process"/>
    <property type="evidence" value="ECO:0007669"/>
    <property type="project" value="TreeGrafter"/>
</dbReference>
<dbReference type="Pfam" id="PF00933">
    <property type="entry name" value="Glyco_hydro_3"/>
    <property type="match status" value="1"/>
</dbReference>
<dbReference type="InterPro" id="IPR044993">
    <property type="entry name" value="BXL"/>
</dbReference>
<dbReference type="AlphaFoldDB" id="A0A437KRB6"/>
<evidence type="ECO:0000259" key="5">
    <source>
        <dbReference type="PROSITE" id="PS51820"/>
    </source>
</evidence>
<dbReference type="InterPro" id="IPR013783">
    <property type="entry name" value="Ig-like_fold"/>
</dbReference>
<dbReference type="InterPro" id="IPR017853">
    <property type="entry name" value="GH"/>
</dbReference>
<dbReference type="InterPro" id="IPR026891">
    <property type="entry name" value="Fn3-like"/>
</dbReference>
<comment type="caution">
    <text evidence="6">The sequence shown here is derived from an EMBL/GenBank/DDBJ whole genome shotgun (WGS) entry which is preliminary data.</text>
</comment>
<protein>
    <submittedName>
        <fullName evidence="6">Beta-glucosidase</fullName>
    </submittedName>
</protein>
<accession>A0A437KRB6</accession>
<dbReference type="Gene3D" id="3.40.50.1700">
    <property type="entry name" value="Glycoside hydrolase family 3 C-terminal domain"/>
    <property type="match status" value="2"/>
</dbReference>
<dbReference type="GO" id="GO:0009044">
    <property type="term" value="F:xylan 1,4-beta-xylosidase activity"/>
    <property type="evidence" value="ECO:0007669"/>
    <property type="project" value="InterPro"/>
</dbReference>
<gene>
    <name evidence="6" type="ORF">EOD40_13070</name>
</gene>
<keyword evidence="7" id="KW-1185">Reference proteome</keyword>
<dbReference type="InterPro" id="IPR036881">
    <property type="entry name" value="Glyco_hydro_3_C_sf"/>
</dbReference>
<dbReference type="InterPro" id="IPR002772">
    <property type="entry name" value="Glyco_hydro_3_C"/>
</dbReference>
<dbReference type="Pfam" id="PF14310">
    <property type="entry name" value="Fn3-like"/>
    <property type="match status" value="1"/>
</dbReference>
<evidence type="ECO:0000256" key="3">
    <source>
        <dbReference type="ARBA" id="ARBA00022801"/>
    </source>
</evidence>
<dbReference type="EMBL" id="SACJ01000008">
    <property type="protein sequence ID" value="RVT74436.1"/>
    <property type="molecule type" value="Genomic_DNA"/>
</dbReference>
<dbReference type="InterPro" id="IPR036962">
    <property type="entry name" value="Glyco_hydro_3_N_sf"/>
</dbReference>
<feature type="signal peptide" evidence="4">
    <location>
        <begin position="1"/>
        <end position="20"/>
    </location>
</feature>
<dbReference type="FunFam" id="2.60.40.10:FF:000495">
    <property type="entry name" value="Periplasmic beta-glucosidase"/>
    <property type="match status" value="1"/>
</dbReference>
<dbReference type="Pfam" id="PF07691">
    <property type="entry name" value="PA14"/>
    <property type="match status" value="1"/>
</dbReference>
<dbReference type="SMART" id="SM00758">
    <property type="entry name" value="PA14"/>
    <property type="match status" value="1"/>
</dbReference>
<dbReference type="GO" id="GO:0045493">
    <property type="term" value="P:xylan catabolic process"/>
    <property type="evidence" value="ECO:0007669"/>
    <property type="project" value="InterPro"/>
</dbReference>
<dbReference type="SUPFAM" id="SSF56988">
    <property type="entry name" value="Anthrax protective antigen"/>
    <property type="match status" value="1"/>
</dbReference>
<dbReference type="SUPFAM" id="SSF52279">
    <property type="entry name" value="Beta-D-glucan exohydrolase, C-terminal domain"/>
    <property type="match status" value="1"/>
</dbReference>
<keyword evidence="3" id="KW-0378">Hydrolase</keyword>
<evidence type="ECO:0000313" key="6">
    <source>
        <dbReference type="EMBL" id="RVT74436.1"/>
    </source>
</evidence>
<reference evidence="6 7" key="1">
    <citation type="submission" date="2019-01" db="EMBL/GenBank/DDBJ databases">
        <authorList>
            <person name="Chen W.-M."/>
        </authorList>
    </citation>
    <scope>NUCLEOTIDE SEQUENCE [LARGE SCALE GENOMIC DNA]</scope>
    <source>
        <strain evidence="6 7">BBQ-12</strain>
    </source>
</reference>
<sequence>MRKKHSLVLLFSLLALNTFAQKDLSYKNTDLPIAQRVDDLVSRMTIDEKISQLMDSSPAIKRLDVPEYNWWNEALHGVARAGYATVFPQSISIASSWDRQLIFDVANAISDEARAKHHEYLRRGQHGMYQGLTFWSPNINIFRDPRWGRGHETYGEDPYLTGQLGLQFVNGLQGSNGKYLKVIATAKHYAVHSGPEPSRHQFNALASDRDLFETYLPAFRTLVKEGHVYSVMGAYNRFRGESASASPYLFNILRKDWGFNGYIVSDCGAVTDIWKWHKITPDAATASTLAIKEGLDLECGSSYKSLKEALERKLLTEKDIDIAVKRLFTARFKLGMFDADELVPYAQIPFSVNNNAAHNNLARIASQKSIVLLKNQNNSLPLSKEIKTIAVIGPNADDIQSLWGNYSGIPSNPISVLQGIKNKIEPNAKVLYAQGTDLAKGVPAMKVIPSICFENENGTQGLKGEYYANSQWEGVPLFTRVDDNIDFHWDINTPDPRLKMGNYSIKWTGYIVAPKTGEYNISEWSKPFMTVEIETGKISGGKNSHAPRIRSQKVKLEASKKYKIEVKYQNYYGDAIAQLLWAEPQENLLQEATQVANKADAIVLVLGLNERLEGEEMKVEAPGFAGGDRTSLDLPSNQEELMKAMVATGKPVTLVLINGSALSINWANENVPAILTAGYPGQQGGNAIADVIFGDYNPAGRLPVTYYKSVEQLPDFENYDMKGRTYRYFDKKPLYPFGFGLSYTKFNYSNLQLPTNINAEKDFEVSVDVSNTGERDGDEVVELYLKDEKASTPRPIWQLEGFERINLKKGETKTVRFKIFPRQLSLIDNKGQRVIEPGWFTIAVGGKLPDDSKDIQTNRFKITTKSLIKDK</sequence>
<organism evidence="6 7">
    <name type="scientific">Flavobacterium sufflavum</name>
    <dbReference type="NCBI Taxonomy" id="1921138"/>
    <lineage>
        <taxon>Bacteria</taxon>
        <taxon>Pseudomonadati</taxon>
        <taxon>Bacteroidota</taxon>
        <taxon>Flavobacteriia</taxon>
        <taxon>Flavobacteriales</taxon>
        <taxon>Flavobacteriaceae</taxon>
        <taxon>Flavobacterium</taxon>
    </lineage>
</organism>